<sequence length="105" mass="12922">MKFTTLFAAVGIVLAGFGASVPADAQPGRGDRWEQRRDSDRYDRRDHRRYDRDDRRRYGRDDRRRWHRDDRRGRRASEYRSNRRWANQRRCRPEWRNGQRIQVCG</sequence>
<feature type="region of interest" description="Disordered" evidence="1">
    <location>
        <begin position="20"/>
        <end position="41"/>
    </location>
</feature>
<dbReference type="EMBL" id="FOZG01000003">
    <property type="protein sequence ID" value="SFS11898.1"/>
    <property type="molecule type" value="Genomic_DNA"/>
</dbReference>
<name>A0A1I6M8G4_9SPHN</name>
<organism evidence="3 4">
    <name type="scientific">Sphingomonas jatrophae</name>
    <dbReference type="NCBI Taxonomy" id="1166337"/>
    <lineage>
        <taxon>Bacteria</taxon>
        <taxon>Pseudomonadati</taxon>
        <taxon>Pseudomonadota</taxon>
        <taxon>Alphaproteobacteria</taxon>
        <taxon>Sphingomonadales</taxon>
        <taxon>Sphingomonadaceae</taxon>
        <taxon>Sphingomonas</taxon>
    </lineage>
</organism>
<dbReference type="AlphaFoldDB" id="A0A1I6M8G4"/>
<feature type="compositionally biased region" description="Basic and acidic residues" evidence="1">
    <location>
        <begin position="29"/>
        <end position="41"/>
    </location>
</feature>
<feature type="region of interest" description="Disordered" evidence="1">
    <location>
        <begin position="68"/>
        <end position="89"/>
    </location>
</feature>
<feature type="signal peptide" evidence="2">
    <location>
        <begin position="1"/>
        <end position="25"/>
    </location>
</feature>
<accession>A0A1I6M8G4</accession>
<evidence type="ECO:0000256" key="2">
    <source>
        <dbReference type="SAM" id="SignalP"/>
    </source>
</evidence>
<gene>
    <name evidence="3" type="ORF">SAMN05192580_3651</name>
</gene>
<dbReference type="Proteomes" id="UP000198824">
    <property type="component" value="Unassembled WGS sequence"/>
</dbReference>
<protein>
    <submittedName>
        <fullName evidence="3">Uncharacterized protein</fullName>
    </submittedName>
</protein>
<reference evidence="3 4" key="1">
    <citation type="submission" date="2016-10" db="EMBL/GenBank/DDBJ databases">
        <authorList>
            <person name="de Groot N.N."/>
        </authorList>
    </citation>
    <scope>NUCLEOTIDE SEQUENCE [LARGE SCALE GENOMIC DNA]</scope>
    <source>
        <strain evidence="3 4">S5-249</strain>
    </source>
</reference>
<evidence type="ECO:0000256" key="1">
    <source>
        <dbReference type="SAM" id="MobiDB-lite"/>
    </source>
</evidence>
<feature type="compositionally biased region" description="Basic and acidic residues" evidence="1">
    <location>
        <begin position="68"/>
        <end position="81"/>
    </location>
</feature>
<evidence type="ECO:0000313" key="4">
    <source>
        <dbReference type="Proteomes" id="UP000198824"/>
    </source>
</evidence>
<keyword evidence="4" id="KW-1185">Reference proteome</keyword>
<keyword evidence="2" id="KW-0732">Signal</keyword>
<dbReference type="RefSeq" id="WP_093316839.1">
    <property type="nucleotide sequence ID" value="NZ_FOZG01000003.1"/>
</dbReference>
<evidence type="ECO:0000313" key="3">
    <source>
        <dbReference type="EMBL" id="SFS11898.1"/>
    </source>
</evidence>
<feature type="chain" id="PRO_5011510776" evidence="2">
    <location>
        <begin position="26"/>
        <end position="105"/>
    </location>
</feature>
<proteinExistence type="predicted"/>